<dbReference type="Proteomes" id="UP000297646">
    <property type="component" value="Unassembled WGS sequence"/>
</dbReference>
<feature type="domain" description="Transposase DDE" evidence="1">
    <location>
        <begin position="9"/>
        <end position="178"/>
    </location>
</feature>
<feature type="non-terminal residue" evidence="2">
    <location>
        <position position="180"/>
    </location>
</feature>
<evidence type="ECO:0000313" key="3">
    <source>
        <dbReference type="Proteomes" id="UP000297646"/>
    </source>
</evidence>
<dbReference type="InterPro" id="IPR025668">
    <property type="entry name" value="Tnp_DDE_dom"/>
</dbReference>
<protein>
    <recommendedName>
        <fullName evidence="1">Transposase DDE domain-containing protein</fullName>
    </recommendedName>
</protein>
<organism evidence="2 3">
    <name type="scientific">Weissella confusa</name>
    <name type="common">Lactobacillus confusus</name>
    <dbReference type="NCBI Taxonomy" id="1583"/>
    <lineage>
        <taxon>Bacteria</taxon>
        <taxon>Bacillati</taxon>
        <taxon>Bacillota</taxon>
        <taxon>Bacilli</taxon>
        <taxon>Lactobacillales</taxon>
        <taxon>Lactobacillaceae</taxon>
        <taxon>Weissella</taxon>
    </lineage>
</organism>
<evidence type="ECO:0000313" key="2">
    <source>
        <dbReference type="EMBL" id="TGE71952.1"/>
    </source>
</evidence>
<dbReference type="Pfam" id="PF13701">
    <property type="entry name" value="DDE_Tnp_1_4"/>
    <property type="match status" value="1"/>
</dbReference>
<evidence type="ECO:0000259" key="1">
    <source>
        <dbReference type="Pfam" id="PF13701"/>
    </source>
</evidence>
<proteinExistence type="predicted"/>
<sequence>MTQKVLPSNHLVAVSDNGAPITSDGGNVLLSIFLNSPVISRLFNNVEFNDNRKNPRYAKVELLLQMLIQVIEGYRNDDVADYLTQDIEHRLVYAQNMASQPTISRFLSHLTNEDIDELQELNRRIVSLIDERSANTERVLDLDSTYFETFGHQEKIGFNYHYLNVGYHPLIMTDALTGTV</sequence>
<comment type="caution">
    <text evidence="2">The sequence shown here is derived from an EMBL/GenBank/DDBJ whole genome shotgun (WGS) entry which is preliminary data.</text>
</comment>
<dbReference type="EMBL" id="PVSN01000048">
    <property type="protein sequence ID" value="TGE71952.1"/>
    <property type="molecule type" value="Genomic_DNA"/>
</dbReference>
<accession>A0A4Z0RYB0</accession>
<reference evidence="2 3" key="1">
    <citation type="submission" date="2018-03" db="EMBL/GenBank/DDBJ databases">
        <title>Genome sequencing of Weissella confusa isolates.</title>
        <authorList>
            <person name="Kajala I."/>
            <person name="Baruah R."/>
            <person name="Bergsveinson J."/>
            <person name="Juvonen R."/>
            <person name="Ziola B."/>
        </authorList>
    </citation>
    <scope>NUCLEOTIDE SEQUENCE [LARGE SCALE GENOMIC DNA]</scope>
    <source>
        <strain evidence="2 3">VTT E-062653</strain>
    </source>
</reference>
<name>A0A4Z0RYB0_WEICO</name>
<gene>
    <name evidence="2" type="ORF">C6P11_07080</name>
</gene>
<dbReference type="AlphaFoldDB" id="A0A4Z0RYB0"/>
<dbReference type="RefSeq" id="WP_210114229.1">
    <property type="nucleotide sequence ID" value="NZ_PVSN01000048.1"/>
</dbReference>